<dbReference type="GO" id="GO:0046983">
    <property type="term" value="F:protein dimerization activity"/>
    <property type="evidence" value="ECO:0007669"/>
    <property type="project" value="InterPro"/>
</dbReference>
<dbReference type="Pfam" id="PF01325">
    <property type="entry name" value="Fe_dep_repress"/>
    <property type="match status" value="1"/>
</dbReference>
<dbReference type="AlphaFoldDB" id="A0A1Y3GF44"/>
<protein>
    <submittedName>
        <fullName evidence="6">Mn-dependent transcriptional regulator DtxR family</fullName>
    </submittedName>
</protein>
<reference evidence="6 7" key="1">
    <citation type="submission" date="2016-12" db="EMBL/GenBank/DDBJ databases">
        <title>Discovery of methanogenic haloarchaea.</title>
        <authorList>
            <person name="Sorokin D.Y."/>
            <person name="Makarova K.S."/>
            <person name="Abbas B."/>
            <person name="Ferrer M."/>
            <person name="Golyshin P.N."/>
        </authorList>
    </citation>
    <scope>NUCLEOTIDE SEQUENCE [LARGE SCALE GENOMIC DNA]</scope>
    <source>
        <strain evidence="6">AMET1</strain>
    </source>
</reference>
<name>A0A1Y3GF44_9EURY</name>
<dbReference type="GO" id="GO:0003677">
    <property type="term" value="F:DNA binding"/>
    <property type="evidence" value="ECO:0007669"/>
    <property type="project" value="UniProtKB-KW"/>
</dbReference>
<feature type="domain" description="HTH dtxR-type" evidence="5">
    <location>
        <begin position="1"/>
        <end position="63"/>
    </location>
</feature>
<dbReference type="GO" id="GO:0046914">
    <property type="term" value="F:transition metal ion binding"/>
    <property type="evidence" value="ECO:0007669"/>
    <property type="project" value="InterPro"/>
</dbReference>
<keyword evidence="2" id="KW-0805">Transcription regulation</keyword>
<dbReference type="PROSITE" id="PS50944">
    <property type="entry name" value="HTH_DTXR"/>
    <property type="match status" value="1"/>
</dbReference>
<accession>A0A1Y3GF44</accession>
<evidence type="ECO:0000256" key="3">
    <source>
        <dbReference type="ARBA" id="ARBA00023125"/>
    </source>
</evidence>
<gene>
    <name evidence="6" type="ORF">AMET1_0465</name>
</gene>
<dbReference type="InterPro" id="IPR022687">
    <property type="entry name" value="HTH_DTXR"/>
</dbReference>
<dbReference type="EMBL" id="MRZU01000003">
    <property type="protein sequence ID" value="OUJ18814.1"/>
    <property type="molecule type" value="Genomic_DNA"/>
</dbReference>
<keyword evidence="4" id="KW-0804">Transcription</keyword>
<dbReference type="RefSeq" id="WP_086636870.1">
    <property type="nucleotide sequence ID" value="NZ_MRZU01000003.1"/>
</dbReference>
<comment type="caution">
    <text evidence="6">The sequence shown here is derived from an EMBL/GenBank/DDBJ whole genome shotgun (WGS) entry which is preliminary data.</text>
</comment>
<organism evidence="6 7">
    <name type="scientific">Methanonatronarchaeum thermophilum</name>
    <dbReference type="NCBI Taxonomy" id="1927129"/>
    <lineage>
        <taxon>Archaea</taxon>
        <taxon>Methanobacteriati</taxon>
        <taxon>Methanobacteriota</taxon>
        <taxon>Methanonatronarchaeia</taxon>
        <taxon>Methanonatronarchaeales</taxon>
        <taxon>Methanonatronarchaeaceae</taxon>
        <taxon>Methanonatronarchaeum</taxon>
    </lineage>
</organism>
<dbReference type="Pfam" id="PF02742">
    <property type="entry name" value="Fe_dep_repr_C"/>
    <property type="match status" value="1"/>
</dbReference>
<dbReference type="InterPro" id="IPR036388">
    <property type="entry name" value="WH-like_DNA-bd_sf"/>
</dbReference>
<sequence>MVTEGVEDYLEAISKALEKNEKARTNEIALQLDVSASSVTEMLQKLDKQGYIDYEKYQGVTLTNKGKEIADDVIETHEAIRRLFLMLGVSKENAEKDACKVEHHLSDETITQLKKFVKYIEETFEGDLSTVREIKTELDKLKKQKK</sequence>
<dbReference type="PANTHER" id="PTHR33238">
    <property type="entry name" value="IRON (METAL) DEPENDENT REPRESSOR, DTXR FAMILY"/>
    <property type="match status" value="1"/>
</dbReference>
<evidence type="ECO:0000313" key="7">
    <source>
        <dbReference type="Proteomes" id="UP000195137"/>
    </source>
</evidence>
<dbReference type="InterPro" id="IPR036390">
    <property type="entry name" value="WH_DNA-bd_sf"/>
</dbReference>
<evidence type="ECO:0000256" key="1">
    <source>
        <dbReference type="ARBA" id="ARBA00007871"/>
    </source>
</evidence>
<dbReference type="OrthoDB" id="24735at2157"/>
<keyword evidence="7" id="KW-1185">Reference proteome</keyword>
<evidence type="ECO:0000256" key="2">
    <source>
        <dbReference type="ARBA" id="ARBA00023015"/>
    </source>
</evidence>
<dbReference type="PANTHER" id="PTHR33238:SF7">
    <property type="entry name" value="IRON-DEPENDENT TRANSCRIPTIONAL REGULATOR"/>
    <property type="match status" value="1"/>
</dbReference>
<dbReference type="FunFam" id="1.10.10.10:FF:000189">
    <property type="entry name" value="HTH-type transcriptional regulator MntR"/>
    <property type="match status" value="1"/>
</dbReference>
<dbReference type="Gene3D" id="1.10.60.10">
    <property type="entry name" value="Iron dependent repressor, metal binding and dimerisation domain"/>
    <property type="match status" value="1"/>
</dbReference>
<dbReference type="Gene3D" id="1.10.10.10">
    <property type="entry name" value="Winged helix-like DNA-binding domain superfamily/Winged helix DNA-binding domain"/>
    <property type="match status" value="1"/>
</dbReference>
<dbReference type="GO" id="GO:0003700">
    <property type="term" value="F:DNA-binding transcription factor activity"/>
    <property type="evidence" value="ECO:0007669"/>
    <property type="project" value="InterPro"/>
</dbReference>
<dbReference type="InterPro" id="IPR050536">
    <property type="entry name" value="DtxR_MntR_Metal-Reg"/>
</dbReference>
<proteinExistence type="inferred from homology"/>
<dbReference type="InterPro" id="IPR001367">
    <property type="entry name" value="Fe_dep_repressor"/>
</dbReference>
<evidence type="ECO:0000313" key="6">
    <source>
        <dbReference type="EMBL" id="OUJ18814.1"/>
    </source>
</evidence>
<dbReference type="InterPro" id="IPR036421">
    <property type="entry name" value="Fe_dep_repressor_sf"/>
</dbReference>
<keyword evidence="3" id="KW-0238">DNA-binding</keyword>
<dbReference type="SMART" id="SM00529">
    <property type="entry name" value="HTH_DTXR"/>
    <property type="match status" value="1"/>
</dbReference>
<evidence type="ECO:0000259" key="5">
    <source>
        <dbReference type="PROSITE" id="PS50944"/>
    </source>
</evidence>
<dbReference type="InterPro" id="IPR022689">
    <property type="entry name" value="Iron_dep_repressor"/>
</dbReference>
<dbReference type="Proteomes" id="UP000195137">
    <property type="component" value="Unassembled WGS sequence"/>
</dbReference>
<dbReference type="FunFam" id="1.10.60.10:FF:000005">
    <property type="entry name" value="Transcriptional regulator MntR protein"/>
    <property type="match status" value="1"/>
</dbReference>
<dbReference type="SUPFAM" id="SSF46785">
    <property type="entry name" value="Winged helix' DNA-binding domain"/>
    <property type="match status" value="1"/>
</dbReference>
<comment type="similarity">
    <text evidence="1">Belongs to the DtxR/MntR family.</text>
</comment>
<evidence type="ECO:0000256" key="4">
    <source>
        <dbReference type="ARBA" id="ARBA00023163"/>
    </source>
</evidence>